<evidence type="ECO:0000313" key="6">
    <source>
        <dbReference type="Proteomes" id="UP000233293"/>
    </source>
</evidence>
<dbReference type="SUPFAM" id="SSF48256">
    <property type="entry name" value="Citrate synthase"/>
    <property type="match status" value="1"/>
</dbReference>
<dbReference type="CDD" id="cd06102">
    <property type="entry name" value="citrate_synt_like_2"/>
    <property type="match status" value="1"/>
</dbReference>
<comment type="caution">
    <text evidence="5">The sequence shown here is derived from an EMBL/GenBank/DDBJ whole genome shotgun (WGS) entry which is preliminary data.</text>
</comment>
<dbReference type="GO" id="GO:0006099">
    <property type="term" value="P:tricarboxylic acid cycle"/>
    <property type="evidence" value="ECO:0007669"/>
    <property type="project" value="UniProtKB-UniPathway"/>
</dbReference>
<dbReference type="GO" id="GO:0036440">
    <property type="term" value="F:citrate synthase activity"/>
    <property type="evidence" value="ECO:0007669"/>
    <property type="project" value="UniProtKB-EC"/>
</dbReference>
<evidence type="ECO:0000256" key="1">
    <source>
        <dbReference type="ARBA" id="ARBA00004751"/>
    </source>
</evidence>
<keyword evidence="4" id="KW-0808">Transferase</keyword>
<dbReference type="InterPro" id="IPR016143">
    <property type="entry name" value="Citrate_synth-like_sm_a-sub"/>
</dbReference>
<dbReference type="UniPathway" id="UPA00223">
    <property type="reaction ID" value="UER00717"/>
</dbReference>
<name>A0A2N3PZ54_9PROT</name>
<dbReference type="RefSeq" id="WP_101249720.1">
    <property type="nucleotide sequence ID" value="NZ_PIUM01000004.1"/>
</dbReference>
<dbReference type="GO" id="GO:0005829">
    <property type="term" value="C:cytosol"/>
    <property type="evidence" value="ECO:0007669"/>
    <property type="project" value="TreeGrafter"/>
</dbReference>
<proteinExistence type="inferred from homology"/>
<organism evidence="5 6">
    <name type="scientific">Telmatospirillum siberiense</name>
    <dbReference type="NCBI Taxonomy" id="382514"/>
    <lineage>
        <taxon>Bacteria</taxon>
        <taxon>Pseudomonadati</taxon>
        <taxon>Pseudomonadota</taxon>
        <taxon>Alphaproteobacteria</taxon>
        <taxon>Rhodospirillales</taxon>
        <taxon>Rhodospirillaceae</taxon>
        <taxon>Telmatospirillum</taxon>
    </lineage>
</organism>
<reference evidence="6" key="1">
    <citation type="submission" date="2017-12" db="EMBL/GenBank/DDBJ databases">
        <title>Draft genome sequence of Telmatospirillum siberiense 26-4b1T, an acidotolerant peatland alphaproteobacterium potentially involved in sulfur cycling.</title>
        <authorList>
            <person name="Hausmann B."/>
            <person name="Pjevac P."/>
            <person name="Schreck K."/>
            <person name="Herbold C.W."/>
            <person name="Daims H."/>
            <person name="Wagner M."/>
            <person name="Pester M."/>
            <person name="Loy A."/>
        </authorList>
    </citation>
    <scope>NUCLEOTIDE SEQUENCE [LARGE SCALE GENOMIC DNA]</scope>
    <source>
        <strain evidence="6">26-4b1</strain>
    </source>
</reference>
<dbReference type="EC" id="2.3.3.16" evidence="3"/>
<comment type="similarity">
    <text evidence="2">Belongs to the citrate synthase family.</text>
</comment>
<evidence type="ECO:0000256" key="2">
    <source>
        <dbReference type="ARBA" id="ARBA00010566"/>
    </source>
</evidence>
<dbReference type="PANTHER" id="PTHR11739">
    <property type="entry name" value="CITRATE SYNTHASE"/>
    <property type="match status" value="1"/>
</dbReference>
<dbReference type="InterPro" id="IPR016142">
    <property type="entry name" value="Citrate_synth-like_lrg_a-sub"/>
</dbReference>
<sequence length="385" mass="40904">MTHWLTQDEATKTLGVRAQTLYSYVSRGRIEVCPDPTDARRSLYRADDIDDLIKRRERRRKPSVLAASTMSWGEPSITTTISTIAKGRLYYRGRDAVAQSAAGTMEETAGLLWGMASPPDFPSVSVNTSPGETPRERAFRVLGRAAASGMPSQGRAGAVLYDEGAALIGLLASAFGDLPKGRDPLHRRLTRAWNGNEAAADVIRRALVLLADQELTSSAFAARVAASTGAPLAAAMLAGLATLCGPLHGDMTVRVSSLFEEVARTGADQTLRRHISSGLPIPGFGHHLYPDGDPRAVALLDAFTPPADVTEMVEKVAALTGLRPTIDVALAALVIRFDLPSDAAFSLFAVGRAVGWLAHSVEQGETGSLIRPRARYAGPPVTAIG</sequence>
<gene>
    <name evidence="5" type="ORF">CWS72_06305</name>
</gene>
<comment type="pathway">
    <text evidence="1">Carbohydrate metabolism; tricarboxylic acid cycle; isocitrate from oxaloacetate: step 1/2.</text>
</comment>
<evidence type="ECO:0000256" key="4">
    <source>
        <dbReference type="ARBA" id="ARBA00022679"/>
    </source>
</evidence>
<dbReference type="Pfam" id="PF00285">
    <property type="entry name" value="Citrate_synt"/>
    <property type="match status" value="1"/>
</dbReference>
<dbReference type="PANTHER" id="PTHR11739:SF4">
    <property type="entry name" value="CITRATE SYNTHASE, PEROXISOMAL"/>
    <property type="match status" value="1"/>
</dbReference>
<dbReference type="InterPro" id="IPR002020">
    <property type="entry name" value="Citrate_synthase"/>
</dbReference>
<evidence type="ECO:0000313" key="5">
    <source>
        <dbReference type="EMBL" id="PKU25665.1"/>
    </source>
</evidence>
<dbReference type="PRINTS" id="PR00143">
    <property type="entry name" value="CITRTSNTHASE"/>
</dbReference>
<dbReference type="Gene3D" id="1.10.230.10">
    <property type="entry name" value="Cytochrome P450-Terp, domain 2"/>
    <property type="match status" value="1"/>
</dbReference>
<dbReference type="Gene3D" id="1.10.580.10">
    <property type="entry name" value="Citrate Synthase, domain 1"/>
    <property type="match status" value="1"/>
</dbReference>
<evidence type="ECO:0000256" key="3">
    <source>
        <dbReference type="ARBA" id="ARBA00012972"/>
    </source>
</evidence>
<dbReference type="EMBL" id="PIUM01000004">
    <property type="protein sequence ID" value="PKU25665.1"/>
    <property type="molecule type" value="Genomic_DNA"/>
</dbReference>
<accession>A0A2N3PZ54</accession>
<protein>
    <recommendedName>
        <fullName evidence="3">citrate synthase (unknown stereospecificity)</fullName>
        <ecNumber evidence="3">2.3.3.16</ecNumber>
    </recommendedName>
</protein>
<dbReference type="OrthoDB" id="9786046at2"/>
<dbReference type="InterPro" id="IPR036969">
    <property type="entry name" value="Citrate_synthase_sf"/>
</dbReference>
<dbReference type="GO" id="GO:0005975">
    <property type="term" value="P:carbohydrate metabolic process"/>
    <property type="evidence" value="ECO:0007669"/>
    <property type="project" value="TreeGrafter"/>
</dbReference>
<dbReference type="AlphaFoldDB" id="A0A2N3PZ54"/>
<dbReference type="Proteomes" id="UP000233293">
    <property type="component" value="Unassembled WGS sequence"/>
</dbReference>
<keyword evidence="6" id="KW-1185">Reference proteome</keyword>